<dbReference type="Pfam" id="PF00196">
    <property type="entry name" value="GerE"/>
    <property type="match status" value="1"/>
</dbReference>
<dbReference type="SMART" id="SM00421">
    <property type="entry name" value="HTH_LUXR"/>
    <property type="match status" value="1"/>
</dbReference>
<dbReference type="CDD" id="cd06170">
    <property type="entry name" value="LuxR_C_like"/>
    <property type="match status" value="1"/>
</dbReference>
<protein>
    <submittedName>
        <fullName evidence="5">LuxR family transcriptional regulator</fullName>
    </submittedName>
</protein>
<gene>
    <name evidence="5" type="ORF">KVG88_01610</name>
</gene>
<dbReference type="PANTHER" id="PTHR44688:SF16">
    <property type="entry name" value="DNA-BINDING TRANSCRIPTIONAL ACTIVATOR DEVR_DOSR"/>
    <property type="match status" value="1"/>
</dbReference>
<proteinExistence type="predicted"/>
<dbReference type="PROSITE" id="PS50043">
    <property type="entry name" value="HTH_LUXR_2"/>
    <property type="match status" value="1"/>
</dbReference>
<keyword evidence="2" id="KW-0238">DNA-binding</keyword>
<keyword evidence="1" id="KW-0805">Transcription regulation</keyword>
<dbReference type="Proteomes" id="UP001049200">
    <property type="component" value="Unassembled WGS sequence"/>
</dbReference>
<comment type="caution">
    <text evidence="5">The sequence shown here is derived from an EMBL/GenBank/DDBJ whole genome shotgun (WGS) entry which is preliminary data.</text>
</comment>
<dbReference type="PANTHER" id="PTHR44688">
    <property type="entry name" value="DNA-BINDING TRANSCRIPTIONAL ACTIVATOR DEVR_DOSR"/>
    <property type="match status" value="1"/>
</dbReference>
<sequence length="95" mass="10698">MGMPAMNHQTPILARAHTLQSDSAQQPLQIALTTREKEALLWSAKGKSSWEISRIFNCTEAGVNYHFSNIRRKFGVSSRWAAVMMALELGLIQMH</sequence>
<evidence type="ECO:0000313" key="5">
    <source>
        <dbReference type="EMBL" id="MBV4518740.1"/>
    </source>
</evidence>
<organism evidence="5 6">
    <name type="scientific">Pseudomonas azerbaijanoccidentalis</name>
    <dbReference type="NCBI Taxonomy" id="2842347"/>
    <lineage>
        <taxon>Bacteria</taxon>
        <taxon>Pseudomonadati</taxon>
        <taxon>Pseudomonadota</taxon>
        <taxon>Gammaproteobacteria</taxon>
        <taxon>Pseudomonadales</taxon>
        <taxon>Pseudomonadaceae</taxon>
        <taxon>Pseudomonas</taxon>
    </lineage>
</organism>
<keyword evidence="3" id="KW-0804">Transcription</keyword>
<evidence type="ECO:0000256" key="1">
    <source>
        <dbReference type="ARBA" id="ARBA00023015"/>
    </source>
</evidence>
<keyword evidence="6" id="KW-1185">Reference proteome</keyword>
<accession>A0ABS6QJF0</accession>
<evidence type="ECO:0000313" key="6">
    <source>
        <dbReference type="Proteomes" id="UP001049200"/>
    </source>
</evidence>
<name>A0ABS6QJF0_9PSED</name>
<evidence type="ECO:0000259" key="4">
    <source>
        <dbReference type="PROSITE" id="PS50043"/>
    </source>
</evidence>
<dbReference type="InterPro" id="IPR000792">
    <property type="entry name" value="Tscrpt_reg_LuxR_C"/>
</dbReference>
<reference evidence="5" key="1">
    <citation type="submission" date="2021-06" db="EMBL/GenBank/DDBJ databases">
        <title>Updating the genus Pseudomonas: Description of 43 new species and partition of the Pseudomonas putida group.</title>
        <authorList>
            <person name="Girard L."/>
            <person name="Lood C."/>
            <person name="Vandamme P."/>
            <person name="Rokni-Zadeh H."/>
            <person name="Van Noort V."/>
            <person name="Hofte M."/>
            <person name="Lavigne R."/>
            <person name="De Mot R."/>
        </authorList>
    </citation>
    <scope>NUCLEOTIDE SEQUENCE</scope>
    <source>
        <strain evidence="5">SWRI74</strain>
    </source>
</reference>
<feature type="domain" description="HTH luxR-type" evidence="4">
    <location>
        <begin position="25"/>
        <end position="90"/>
    </location>
</feature>
<dbReference type="EMBL" id="JAHSTU010000001">
    <property type="protein sequence ID" value="MBV4518740.1"/>
    <property type="molecule type" value="Genomic_DNA"/>
</dbReference>
<evidence type="ECO:0000256" key="2">
    <source>
        <dbReference type="ARBA" id="ARBA00023125"/>
    </source>
</evidence>
<evidence type="ECO:0000256" key="3">
    <source>
        <dbReference type="ARBA" id="ARBA00023163"/>
    </source>
</evidence>